<keyword evidence="1" id="KW-0472">Membrane</keyword>
<accession>A0ABT1CBI3</accession>
<feature type="transmembrane region" description="Helical" evidence="1">
    <location>
        <begin position="52"/>
        <end position="71"/>
    </location>
</feature>
<dbReference type="InterPro" id="IPR046192">
    <property type="entry name" value="DUF6220"/>
</dbReference>
<gene>
    <name evidence="2" type="ORF">NGM99_20550</name>
</gene>
<name>A0ABT1CBI3_9HYPH</name>
<evidence type="ECO:0000256" key="1">
    <source>
        <dbReference type="SAM" id="Phobius"/>
    </source>
</evidence>
<proteinExistence type="predicted"/>
<keyword evidence="3" id="KW-1185">Reference proteome</keyword>
<evidence type="ECO:0000313" key="3">
    <source>
        <dbReference type="Proteomes" id="UP001205906"/>
    </source>
</evidence>
<organism evidence="2 3">
    <name type="scientific">Mesorhizobium liriopis</name>
    <dbReference type="NCBI Taxonomy" id="2953882"/>
    <lineage>
        <taxon>Bacteria</taxon>
        <taxon>Pseudomonadati</taxon>
        <taxon>Pseudomonadota</taxon>
        <taxon>Alphaproteobacteria</taxon>
        <taxon>Hyphomicrobiales</taxon>
        <taxon>Phyllobacteriaceae</taxon>
        <taxon>Mesorhizobium</taxon>
    </lineage>
</organism>
<sequence length="80" mass="8697">MLGSLLALPVLTLFLGALLVKRLRGFRWWAGILTVLTLVQFAPAAGDSSPLLAYHPLNGALLLIASLVLLAKIEHRRVRV</sequence>
<reference evidence="2 3" key="1">
    <citation type="submission" date="2022-06" db="EMBL/GenBank/DDBJ databases">
        <title>Mesorhizobium sp. strain RP14 Genome sequencing and assembly.</title>
        <authorList>
            <person name="Kim I."/>
        </authorList>
    </citation>
    <scope>NUCLEOTIDE SEQUENCE [LARGE SCALE GENOMIC DNA]</scope>
    <source>
        <strain evidence="3">RP14(2022)</strain>
    </source>
</reference>
<feature type="transmembrane region" description="Helical" evidence="1">
    <location>
        <begin position="6"/>
        <end position="21"/>
    </location>
</feature>
<feature type="transmembrane region" description="Helical" evidence="1">
    <location>
        <begin position="28"/>
        <end position="46"/>
    </location>
</feature>
<dbReference type="Pfam" id="PF19728">
    <property type="entry name" value="DUF6220"/>
    <property type="match status" value="1"/>
</dbReference>
<protein>
    <submittedName>
        <fullName evidence="2">DUF6220 domain-containing protein</fullName>
    </submittedName>
</protein>
<comment type="caution">
    <text evidence="2">The sequence shown here is derived from an EMBL/GenBank/DDBJ whole genome shotgun (WGS) entry which is preliminary data.</text>
</comment>
<keyword evidence="1" id="KW-0812">Transmembrane</keyword>
<dbReference type="Proteomes" id="UP001205906">
    <property type="component" value="Unassembled WGS sequence"/>
</dbReference>
<dbReference type="EMBL" id="JAMXQS010000011">
    <property type="protein sequence ID" value="MCO6052182.1"/>
    <property type="molecule type" value="Genomic_DNA"/>
</dbReference>
<evidence type="ECO:0000313" key="2">
    <source>
        <dbReference type="EMBL" id="MCO6052182.1"/>
    </source>
</evidence>
<keyword evidence="1" id="KW-1133">Transmembrane helix</keyword>